<feature type="compositionally biased region" description="Low complexity" evidence="1">
    <location>
        <begin position="1"/>
        <end position="10"/>
    </location>
</feature>
<feature type="compositionally biased region" description="Basic residues" evidence="1">
    <location>
        <begin position="222"/>
        <end position="238"/>
    </location>
</feature>
<accession>A0AAP0J1M8</accession>
<proteinExistence type="predicted"/>
<evidence type="ECO:0000256" key="1">
    <source>
        <dbReference type="SAM" id="MobiDB-lite"/>
    </source>
</evidence>
<feature type="compositionally biased region" description="Low complexity" evidence="1">
    <location>
        <begin position="191"/>
        <end position="205"/>
    </location>
</feature>
<gene>
    <name evidence="2" type="ORF">Scep_014687</name>
</gene>
<evidence type="ECO:0000313" key="3">
    <source>
        <dbReference type="Proteomes" id="UP001419268"/>
    </source>
</evidence>
<comment type="caution">
    <text evidence="2">The sequence shown here is derived from an EMBL/GenBank/DDBJ whole genome shotgun (WGS) entry which is preliminary data.</text>
</comment>
<dbReference type="AlphaFoldDB" id="A0AAP0J1M8"/>
<feature type="region of interest" description="Disordered" evidence="1">
    <location>
        <begin position="1"/>
        <end position="81"/>
    </location>
</feature>
<organism evidence="2 3">
    <name type="scientific">Stephania cephalantha</name>
    <dbReference type="NCBI Taxonomy" id="152367"/>
    <lineage>
        <taxon>Eukaryota</taxon>
        <taxon>Viridiplantae</taxon>
        <taxon>Streptophyta</taxon>
        <taxon>Embryophyta</taxon>
        <taxon>Tracheophyta</taxon>
        <taxon>Spermatophyta</taxon>
        <taxon>Magnoliopsida</taxon>
        <taxon>Ranunculales</taxon>
        <taxon>Menispermaceae</taxon>
        <taxon>Menispermoideae</taxon>
        <taxon>Cissampelideae</taxon>
        <taxon>Stephania</taxon>
    </lineage>
</organism>
<feature type="region of interest" description="Disordered" evidence="1">
    <location>
        <begin position="176"/>
        <end position="244"/>
    </location>
</feature>
<dbReference type="Proteomes" id="UP001419268">
    <property type="component" value="Unassembled WGS sequence"/>
</dbReference>
<keyword evidence="3" id="KW-1185">Reference proteome</keyword>
<sequence length="244" mass="27008">MGMQRGMGQRLRLRRQDQCSGDLSRERAASAAAAGRGGNGASARTRRGSRGGGGGESRDDGRASSSSGQHGGRMRSCRRIDGAGAGNERIRAEHAGGGWIALRSCERKWGLTLKGSWGYGNQEEGRGGRGHGFTVRRGRRLFEEGRGKTSVERDTAEEGRRRQRLCERDWRRCTRAAKKEERRTVGAPEQGAAAAEAISSSSGSGTWRNSWQWYVEEEQRPRQRRRDLRRRQRRKRSGGGRGPA</sequence>
<dbReference type="EMBL" id="JBBNAG010000006">
    <property type="protein sequence ID" value="KAK9125841.1"/>
    <property type="molecule type" value="Genomic_DNA"/>
</dbReference>
<evidence type="ECO:0000313" key="2">
    <source>
        <dbReference type="EMBL" id="KAK9125841.1"/>
    </source>
</evidence>
<reference evidence="2 3" key="1">
    <citation type="submission" date="2024-01" db="EMBL/GenBank/DDBJ databases">
        <title>Genome assemblies of Stephania.</title>
        <authorList>
            <person name="Yang L."/>
        </authorList>
    </citation>
    <scope>NUCLEOTIDE SEQUENCE [LARGE SCALE GENOMIC DNA]</scope>
    <source>
        <strain evidence="2">JXDWG</strain>
        <tissue evidence="2">Leaf</tissue>
    </source>
</reference>
<name>A0AAP0J1M8_9MAGN</name>
<protein>
    <submittedName>
        <fullName evidence="2">Uncharacterized protein</fullName>
    </submittedName>
</protein>